<reference evidence="8" key="1">
    <citation type="journal article" date="2022" name="Int. J. Syst. Evol. Microbiol.">
        <title>Anaeromyxobacter oryzae sp. nov., Anaeromyxobacter diazotrophicus sp. nov. and Anaeromyxobacter paludicola sp. nov., isolated from paddy soils.</title>
        <authorList>
            <person name="Itoh H."/>
            <person name="Xu Z."/>
            <person name="Mise K."/>
            <person name="Masuda Y."/>
            <person name="Ushijima N."/>
            <person name="Hayakawa C."/>
            <person name="Shiratori Y."/>
            <person name="Senoo K."/>
        </authorList>
    </citation>
    <scope>NUCLEOTIDE SEQUENCE [LARGE SCALE GENOMIC DNA]</scope>
    <source>
        <strain evidence="8">Red630</strain>
    </source>
</reference>
<feature type="signal peptide" evidence="5">
    <location>
        <begin position="1"/>
        <end position="21"/>
    </location>
</feature>
<keyword evidence="5" id="KW-0732">Signal</keyword>
<evidence type="ECO:0000313" key="7">
    <source>
        <dbReference type="EMBL" id="BDG09233.1"/>
    </source>
</evidence>
<proteinExistence type="predicted"/>
<keyword evidence="4" id="KW-0862">Zinc</keyword>
<evidence type="ECO:0000256" key="5">
    <source>
        <dbReference type="SAM" id="SignalP"/>
    </source>
</evidence>
<organism evidence="7 8">
    <name type="scientific">Anaeromyxobacter paludicola</name>
    <dbReference type="NCBI Taxonomy" id="2918171"/>
    <lineage>
        <taxon>Bacteria</taxon>
        <taxon>Pseudomonadati</taxon>
        <taxon>Myxococcota</taxon>
        <taxon>Myxococcia</taxon>
        <taxon>Myxococcales</taxon>
        <taxon>Cystobacterineae</taxon>
        <taxon>Anaeromyxobacteraceae</taxon>
        <taxon>Anaeromyxobacter</taxon>
    </lineage>
</organism>
<sequence length="327" mass="33217">MNPLRLAAVAALLAASTQAHAYVRSTTDVGNPGAGTCLWWGQRTVSFAVNATSAANPPNRAACPDCAPCQDASAAASLVAATLPTWSGATRAGESQACTDFAFQSAGTTDKVAVGNDGVNLIVFRSGQCQDTSVVPQNDACRNTVGACAAKYNCWEHDVTGTIGLTTVSFNGKTGQISDADIELHGWNGHNPPNGSYFTCAESPSCGSAPYASSPLPTACAYVDVASIALHEAGHVLGLDHTCEYAAPYDSCTAGSVMQPTIPTGQTRRALDADDVEGVCTIYPRGAATLTCAPVAGKSSGGCATGGGGGLLAIAAALLARLRRRRS</sequence>
<dbReference type="Pfam" id="PF00413">
    <property type="entry name" value="Peptidase_M10"/>
    <property type="match status" value="1"/>
</dbReference>
<evidence type="ECO:0000259" key="6">
    <source>
        <dbReference type="Pfam" id="PF00413"/>
    </source>
</evidence>
<gene>
    <name evidence="7" type="ORF">AMPC_23460</name>
</gene>
<dbReference type="Gene3D" id="3.40.390.10">
    <property type="entry name" value="Collagenase (Catalytic Domain)"/>
    <property type="match status" value="1"/>
</dbReference>
<dbReference type="Proteomes" id="UP001162734">
    <property type="component" value="Chromosome"/>
</dbReference>
<keyword evidence="2" id="KW-0479">Metal-binding</keyword>
<evidence type="ECO:0000256" key="1">
    <source>
        <dbReference type="ARBA" id="ARBA00022670"/>
    </source>
</evidence>
<feature type="domain" description="Peptidase M10 metallopeptidase" evidence="6">
    <location>
        <begin position="221"/>
        <end position="283"/>
    </location>
</feature>
<accession>A0ABM7XBJ4</accession>
<feature type="chain" id="PRO_5045121894" description="Peptidase M10 metallopeptidase domain-containing protein" evidence="5">
    <location>
        <begin position="22"/>
        <end position="327"/>
    </location>
</feature>
<dbReference type="RefSeq" id="WP_248340998.1">
    <property type="nucleotide sequence ID" value="NZ_AP025592.1"/>
</dbReference>
<dbReference type="InterPro" id="IPR001818">
    <property type="entry name" value="Pept_M10_metallopeptidase"/>
</dbReference>
<keyword evidence="1" id="KW-0645">Protease</keyword>
<protein>
    <recommendedName>
        <fullName evidence="6">Peptidase M10 metallopeptidase domain-containing protein</fullName>
    </recommendedName>
</protein>
<evidence type="ECO:0000256" key="2">
    <source>
        <dbReference type="ARBA" id="ARBA00022723"/>
    </source>
</evidence>
<dbReference type="InterPro" id="IPR017756">
    <property type="entry name" value="TM_Gly-Cys-Arg_CS"/>
</dbReference>
<dbReference type="EMBL" id="AP025592">
    <property type="protein sequence ID" value="BDG09233.1"/>
    <property type="molecule type" value="Genomic_DNA"/>
</dbReference>
<keyword evidence="8" id="KW-1185">Reference proteome</keyword>
<dbReference type="InterPro" id="IPR024079">
    <property type="entry name" value="MetalloPept_cat_dom_sf"/>
</dbReference>
<evidence type="ECO:0000313" key="8">
    <source>
        <dbReference type="Proteomes" id="UP001162734"/>
    </source>
</evidence>
<dbReference type="SUPFAM" id="SSF55486">
    <property type="entry name" value="Metalloproteases ('zincins'), catalytic domain"/>
    <property type="match status" value="1"/>
</dbReference>
<evidence type="ECO:0000256" key="3">
    <source>
        <dbReference type="ARBA" id="ARBA00022801"/>
    </source>
</evidence>
<name>A0ABM7XBJ4_9BACT</name>
<evidence type="ECO:0000256" key="4">
    <source>
        <dbReference type="ARBA" id="ARBA00022833"/>
    </source>
</evidence>
<dbReference type="NCBIfam" id="TIGR03382">
    <property type="entry name" value="GC_trans_RRR"/>
    <property type="match status" value="1"/>
</dbReference>
<keyword evidence="3" id="KW-0378">Hydrolase</keyword>